<name>A0A5P1ES20_ASPOF</name>
<reference evidence="2" key="1">
    <citation type="journal article" date="2017" name="Nat. Commun.">
        <title>The asparagus genome sheds light on the origin and evolution of a young Y chromosome.</title>
        <authorList>
            <person name="Harkess A."/>
            <person name="Zhou J."/>
            <person name="Xu C."/>
            <person name="Bowers J.E."/>
            <person name="Van der Hulst R."/>
            <person name="Ayyampalayam S."/>
            <person name="Mercati F."/>
            <person name="Riccardi P."/>
            <person name="McKain M.R."/>
            <person name="Kakrana A."/>
            <person name="Tang H."/>
            <person name="Ray J."/>
            <person name="Groenendijk J."/>
            <person name="Arikit S."/>
            <person name="Mathioni S.M."/>
            <person name="Nakano M."/>
            <person name="Shan H."/>
            <person name="Telgmann-Rauber A."/>
            <person name="Kanno A."/>
            <person name="Yue Z."/>
            <person name="Chen H."/>
            <person name="Li W."/>
            <person name="Chen Y."/>
            <person name="Xu X."/>
            <person name="Zhang Y."/>
            <person name="Luo S."/>
            <person name="Chen H."/>
            <person name="Gao J."/>
            <person name="Mao Z."/>
            <person name="Pires J.C."/>
            <person name="Luo M."/>
            <person name="Kudrna D."/>
            <person name="Wing R.A."/>
            <person name="Meyers B.C."/>
            <person name="Yi K."/>
            <person name="Kong H."/>
            <person name="Lavrijsen P."/>
            <person name="Sunseri F."/>
            <person name="Falavigna A."/>
            <person name="Ye Y."/>
            <person name="Leebens-Mack J.H."/>
            <person name="Chen G."/>
        </authorList>
    </citation>
    <scope>NUCLEOTIDE SEQUENCE [LARGE SCALE GENOMIC DNA]</scope>
    <source>
        <strain evidence="2">cv. DH0086</strain>
    </source>
</reference>
<dbReference type="Proteomes" id="UP000243459">
    <property type="component" value="Chromosome 5"/>
</dbReference>
<proteinExistence type="predicted"/>
<accession>A0A5P1ES20</accession>
<keyword evidence="2" id="KW-1185">Reference proteome</keyword>
<dbReference type="AlphaFoldDB" id="A0A5P1ES20"/>
<evidence type="ECO:0000313" key="1">
    <source>
        <dbReference type="EMBL" id="ONK68845.1"/>
    </source>
</evidence>
<evidence type="ECO:0000313" key="2">
    <source>
        <dbReference type="Proteomes" id="UP000243459"/>
    </source>
</evidence>
<sequence>MIQTNSERSKLPESRSSALNRSIAAPNDFALGTADTLAGAALPSRWLYPVETDTCQSIVVFVQLGTGRPDLDRWSDGGLRTVGFRSGRG</sequence>
<protein>
    <submittedName>
        <fullName evidence="1">Uncharacterized protein</fullName>
    </submittedName>
</protein>
<dbReference type="EMBL" id="CM007385">
    <property type="protein sequence ID" value="ONK68845.1"/>
    <property type="molecule type" value="Genomic_DNA"/>
</dbReference>
<organism evidence="1 2">
    <name type="scientific">Asparagus officinalis</name>
    <name type="common">Garden asparagus</name>
    <dbReference type="NCBI Taxonomy" id="4686"/>
    <lineage>
        <taxon>Eukaryota</taxon>
        <taxon>Viridiplantae</taxon>
        <taxon>Streptophyta</taxon>
        <taxon>Embryophyta</taxon>
        <taxon>Tracheophyta</taxon>
        <taxon>Spermatophyta</taxon>
        <taxon>Magnoliopsida</taxon>
        <taxon>Liliopsida</taxon>
        <taxon>Asparagales</taxon>
        <taxon>Asparagaceae</taxon>
        <taxon>Asparagoideae</taxon>
        <taxon>Asparagus</taxon>
    </lineage>
</organism>
<dbReference type="Gramene" id="ONK68845">
    <property type="protein sequence ID" value="ONK68845"/>
    <property type="gene ID" value="A4U43_C05F16610"/>
</dbReference>
<gene>
    <name evidence="1" type="ORF">A4U43_C05F16610</name>
</gene>